<dbReference type="GeneID" id="64955639"/>
<dbReference type="VEuPathDB" id="FungiDB:ASPFODRAFT_141109"/>
<evidence type="ECO:0000313" key="2">
    <source>
        <dbReference type="EMBL" id="GAT20211.1"/>
    </source>
</evidence>
<dbReference type="Proteomes" id="UP000075230">
    <property type="component" value="Unassembled WGS sequence"/>
</dbReference>
<protein>
    <submittedName>
        <fullName evidence="2">Alpha/beta hydrolase</fullName>
    </submittedName>
</protein>
<gene>
    <name evidence="1" type="ORF">AKAW2_11360S</name>
    <name evidence="2" type="ORF">RIB2604_00608020</name>
</gene>
<dbReference type="GO" id="GO:0016787">
    <property type="term" value="F:hydrolase activity"/>
    <property type="evidence" value="ECO:0007669"/>
    <property type="project" value="UniProtKB-KW"/>
</dbReference>
<dbReference type="EMBL" id="BCWF01000006">
    <property type="protein sequence ID" value="GAT20211.1"/>
    <property type="molecule type" value="Genomic_DNA"/>
</dbReference>
<sequence>MSLGNFLSPAYRLSDDFSQVEMVHPQANRPTSPVASPSFVCFKARKLTAEDALAEELPTQGAAQVQRLSRTYSHVNVPSAVQWQVGEHAGFVHAFMSSMRHGPILQQRQRETWERLGRYLSTQKDLPIEEQRLNGLPSDKVLIMCGDHDAVIVKNELVPDATSALQGHASFRFFNAGHEFPSTKYEEVAQYVMELMH</sequence>
<dbReference type="AlphaFoldDB" id="A0A146F3C5"/>
<evidence type="ECO:0000313" key="1">
    <source>
        <dbReference type="EMBL" id="BCR94314.1"/>
    </source>
</evidence>
<reference evidence="2 3" key="1">
    <citation type="journal article" date="2016" name="DNA Res.">
        <title>Genome sequence of Aspergillus luchuensis NBRC 4314.</title>
        <authorList>
            <person name="Yamada O."/>
            <person name="Machida M."/>
            <person name="Hosoyama A."/>
            <person name="Goto M."/>
            <person name="Takahashi T."/>
            <person name="Futagami T."/>
            <person name="Yamagata Y."/>
            <person name="Takeuchi M."/>
            <person name="Kobayashi T."/>
            <person name="Koike H."/>
            <person name="Abe K."/>
            <person name="Asai K."/>
            <person name="Arita M."/>
            <person name="Fujita N."/>
            <person name="Fukuda K."/>
            <person name="Higa K."/>
            <person name="Horikawa H."/>
            <person name="Ishikawa T."/>
            <person name="Jinno K."/>
            <person name="Kato Y."/>
            <person name="Kirimura K."/>
            <person name="Mizutani O."/>
            <person name="Nakasone K."/>
            <person name="Sano M."/>
            <person name="Shiraishi Y."/>
            <person name="Tsukahara M."/>
            <person name="Gomi K."/>
        </authorList>
    </citation>
    <scope>NUCLEOTIDE SEQUENCE [LARGE SCALE GENOMIC DNA]</scope>
    <source>
        <strain evidence="2 3">RIB 2604</strain>
    </source>
</reference>
<keyword evidence="2" id="KW-0378">Hydrolase</keyword>
<evidence type="ECO:0000313" key="3">
    <source>
        <dbReference type="Proteomes" id="UP000075230"/>
    </source>
</evidence>
<proteinExistence type="predicted"/>
<dbReference type="OrthoDB" id="408373at2759"/>
<name>A0A146F3C5_ASPKA</name>
<dbReference type="Proteomes" id="UP000661280">
    <property type="component" value="Chromosome 1"/>
</dbReference>
<dbReference type="KEGG" id="aluc:AKAW2_11360S"/>
<reference evidence="3" key="2">
    <citation type="submission" date="2016-02" db="EMBL/GenBank/DDBJ databases">
        <title>Genome sequencing of Aspergillus luchuensis NBRC 4314.</title>
        <authorList>
            <person name="Yamada O."/>
        </authorList>
    </citation>
    <scope>NUCLEOTIDE SEQUENCE [LARGE SCALE GENOMIC DNA]</scope>
    <source>
        <strain evidence="3">RIB 2604</strain>
    </source>
</reference>
<dbReference type="InterPro" id="IPR029058">
    <property type="entry name" value="AB_hydrolase_fold"/>
</dbReference>
<evidence type="ECO:0000313" key="4">
    <source>
        <dbReference type="Proteomes" id="UP000661280"/>
    </source>
</evidence>
<keyword evidence="4" id="KW-1185">Reference proteome</keyword>
<dbReference type="SUPFAM" id="SSF53474">
    <property type="entry name" value="alpha/beta-Hydrolases"/>
    <property type="match status" value="1"/>
</dbReference>
<accession>A0A146F3C5</accession>
<reference evidence="1" key="4">
    <citation type="submission" date="2021-02" db="EMBL/GenBank/DDBJ databases">
        <title>Aspergillus luchuensis mut. kawachii IFO 4304 genome sequence.</title>
        <authorList>
            <person name="Mori K."/>
            <person name="Kadooka C."/>
            <person name="Goto M."/>
            <person name="Futagami T."/>
        </authorList>
    </citation>
    <scope>NUCLEOTIDE SEQUENCE</scope>
    <source>
        <strain evidence="1">IFO 4308</strain>
    </source>
</reference>
<organism evidence="2 3">
    <name type="scientific">Aspergillus kawachii</name>
    <name type="common">White koji mold</name>
    <name type="synonym">Aspergillus awamori var. kawachi</name>
    <dbReference type="NCBI Taxonomy" id="1069201"/>
    <lineage>
        <taxon>Eukaryota</taxon>
        <taxon>Fungi</taxon>
        <taxon>Dikarya</taxon>
        <taxon>Ascomycota</taxon>
        <taxon>Pezizomycotina</taxon>
        <taxon>Eurotiomycetes</taxon>
        <taxon>Eurotiomycetidae</taxon>
        <taxon>Eurotiales</taxon>
        <taxon>Aspergillaceae</taxon>
        <taxon>Aspergillus</taxon>
        <taxon>Aspergillus subgen. Circumdati</taxon>
    </lineage>
</organism>
<dbReference type="RefSeq" id="XP_041538080.1">
    <property type="nucleotide sequence ID" value="XM_041683836.1"/>
</dbReference>
<dbReference type="EMBL" id="AP024425">
    <property type="protein sequence ID" value="BCR94314.1"/>
    <property type="molecule type" value="Genomic_DNA"/>
</dbReference>
<dbReference type="Gene3D" id="3.40.50.1820">
    <property type="entry name" value="alpha/beta hydrolase"/>
    <property type="match status" value="1"/>
</dbReference>
<reference evidence="1" key="3">
    <citation type="submission" date="2021-01" db="EMBL/GenBank/DDBJ databases">
        <authorList>
            <consortium name="Aspergillus luchuensis mut. kawachii IFO 4304 genome sequencing consortium"/>
            <person name="Kazuki M."/>
            <person name="Futagami T."/>
        </authorList>
    </citation>
    <scope>NUCLEOTIDE SEQUENCE</scope>
    <source>
        <strain evidence="1">IFO 4308</strain>
    </source>
</reference>